<name>A0AAW0DAC8_9AGAR</name>
<comment type="caution">
    <text evidence="4">The sequence shown here is derived from an EMBL/GenBank/DDBJ whole genome shotgun (WGS) entry which is preliminary data.</text>
</comment>
<dbReference type="SUPFAM" id="SSF53383">
    <property type="entry name" value="PLP-dependent transferases"/>
    <property type="match status" value="1"/>
</dbReference>
<dbReference type="GO" id="GO:0003962">
    <property type="term" value="F:cystathionine gamma-synthase activity"/>
    <property type="evidence" value="ECO:0007669"/>
    <property type="project" value="TreeGrafter"/>
</dbReference>
<evidence type="ECO:0000256" key="3">
    <source>
        <dbReference type="SAM" id="MobiDB-lite"/>
    </source>
</evidence>
<dbReference type="FunFam" id="3.90.1150.10:FF:000063">
    <property type="entry name" value="Probable cystathionine gamma-synthase"/>
    <property type="match status" value="1"/>
</dbReference>
<keyword evidence="2" id="KW-0663">Pyridoxal phosphate</keyword>
<evidence type="ECO:0000256" key="1">
    <source>
        <dbReference type="ARBA" id="ARBA00001933"/>
    </source>
</evidence>
<proteinExistence type="predicted"/>
<evidence type="ECO:0000256" key="2">
    <source>
        <dbReference type="ARBA" id="ARBA00022898"/>
    </source>
</evidence>
<dbReference type="Gene3D" id="3.40.640.10">
    <property type="entry name" value="Type I PLP-dependent aspartate aminotransferase-like (Major domain)"/>
    <property type="match status" value="1"/>
</dbReference>
<dbReference type="Pfam" id="PF01053">
    <property type="entry name" value="Cys_Met_Meta_PP"/>
    <property type="match status" value="1"/>
</dbReference>
<dbReference type="InterPro" id="IPR015422">
    <property type="entry name" value="PyrdxlP-dep_Trfase_small"/>
</dbReference>
<protein>
    <submittedName>
        <fullName evidence="4">Cystathionine gamma-synthase</fullName>
    </submittedName>
</protein>
<dbReference type="PANTHER" id="PTHR42699">
    <property type="match status" value="1"/>
</dbReference>
<dbReference type="InterPro" id="IPR000277">
    <property type="entry name" value="Cys/Met-Metab_PyrdxlP-dep_enz"/>
</dbReference>
<reference evidence="4 5" key="1">
    <citation type="journal article" date="2024" name="J Genomics">
        <title>Draft genome sequencing and assembly of Favolaschia claudopus CIRM-BRFM 2984 isolated from oak limbs.</title>
        <authorList>
            <person name="Navarro D."/>
            <person name="Drula E."/>
            <person name="Chaduli D."/>
            <person name="Cazenave R."/>
            <person name="Ahrendt S."/>
            <person name="Wang J."/>
            <person name="Lipzen A."/>
            <person name="Daum C."/>
            <person name="Barry K."/>
            <person name="Grigoriev I.V."/>
            <person name="Favel A."/>
            <person name="Rosso M.N."/>
            <person name="Martin F."/>
        </authorList>
    </citation>
    <scope>NUCLEOTIDE SEQUENCE [LARGE SCALE GENOMIC DNA]</scope>
    <source>
        <strain evidence="4 5">CIRM-BRFM 2984</strain>
    </source>
</reference>
<dbReference type="InterPro" id="IPR015424">
    <property type="entry name" value="PyrdxlP-dep_Trfase"/>
</dbReference>
<organism evidence="4 5">
    <name type="scientific">Favolaschia claudopus</name>
    <dbReference type="NCBI Taxonomy" id="2862362"/>
    <lineage>
        <taxon>Eukaryota</taxon>
        <taxon>Fungi</taxon>
        <taxon>Dikarya</taxon>
        <taxon>Basidiomycota</taxon>
        <taxon>Agaricomycotina</taxon>
        <taxon>Agaricomycetes</taxon>
        <taxon>Agaricomycetidae</taxon>
        <taxon>Agaricales</taxon>
        <taxon>Marasmiineae</taxon>
        <taxon>Mycenaceae</taxon>
        <taxon>Favolaschia</taxon>
    </lineage>
</organism>
<feature type="compositionally biased region" description="Polar residues" evidence="3">
    <location>
        <begin position="260"/>
        <end position="274"/>
    </location>
</feature>
<dbReference type="GO" id="GO:0030170">
    <property type="term" value="F:pyridoxal phosphate binding"/>
    <property type="evidence" value="ECO:0007669"/>
    <property type="project" value="InterPro"/>
</dbReference>
<sequence length="629" mass="68936">MGGSLGEPHPVGLSVPPDTQHAISVSLPTWRDNVGYEESEKRVVDAMVTGYPRFFIHLSIRKLARLCEQKFGREHESCMLFPSHGIAEQCRTFMQARSLPSGSPISARLIHFSICPEDKMKQGPCVNDDATLLSAASANLHIVLFSHDAFPIAKQFWQHTGLGISSRLAEHCLSLLPADPTFVPNGLQNTPRRALNKHYSAKKTNTSPPESPVVEDLGVDHSVYLEERYGRNLPISLAASAKRALRRRISGVYVRDASADSPNGSCSGEQSPIGPSSRGVQGLSENDVFLFSTGMSAIWNAHQLALAVRPLRKSVCLGFPYTDTLKVLEKWGPGCHFLGDGDIDRLENILKEESQRDPSTPPILALFTEFPSNPLLNSADLPRLRNLADKYDFLIVIDETVGNPVNVEVFPFADVVVSSLTKVFSGYSNVMGGSLSLNPQGRHYTALRAHMDAHYEDTYFDEDAIYMERNSRDFKKRIRVIDTNAEAVCDFLRSRSVAGGAPSSAVKEVFYPKYITRQHYDRCRVKAEPGVQPGGYGGLFSVTFVSLAAAAAFFDNLACYKGPSLGTNFTLACPYTILAHYGEMDWAASFGVEKTVVRVSVGMEETESLLASFQAAIQAAESAVAQECA</sequence>
<dbReference type="GO" id="GO:0019346">
    <property type="term" value="P:transsulfuration"/>
    <property type="evidence" value="ECO:0007669"/>
    <property type="project" value="InterPro"/>
</dbReference>
<dbReference type="InterPro" id="IPR015421">
    <property type="entry name" value="PyrdxlP-dep_Trfase_major"/>
</dbReference>
<dbReference type="Gene3D" id="3.90.1150.10">
    <property type="entry name" value="Aspartate Aminotransferase, domain 1"/>
    <property type="match status" value="1"/>
</dbReference>
<keyword evidence="5" id="KW-1185">Reference proteome</keyword>
<dbReference type="AlphaFoldDB" id="A0AAW0DAC8"/>
<evidence type="ECO:0000313" key="5">
    <source>
        <dbReference type="Proteomes" id="UP001362999"/>
    </source>
</evidence>
<dbReference type="EMBL" id="JAWWNJ010000009">
    <property type="protein sequence ID" value="KAK7048277.1"/>
    <property type="molecule type" value="Genomic_DNA"/>
</dbReference>
<dbReference type="PANTHER" id="PTHR42699:SF1">
    <property type="entry name" value="CYSTATHIONINE GAMMA-SYNTHASE-RELATED"/>
    <property type="match status" value="1"/>
</dbReference>
<accession>A0AAW0DAC8</accession>
<dbReference type="Proteomes" id="UP001362999">
    <property type="component" value="Unassembled WGS sequence"/>
</dbReference>
<gene>
    <name evidence="4" type="ORF">R3P38DRAFT_2868400</name>
</gene>
<comment type="cofactor">
    <cofactor evidence="1">
        <name>pyridoxal 5'-phosphate</name>
        <dbReference type="ChEBI" id="CHEBI:597326"/>
    </cofactor>
</comment>
<dbReference type="InterPro" id="IPR051750">
    <property type="entry name" value="Trans-sulfuration_enzymes"/>
</dbReference>
<evidence type="ECO:0000313" key="4">
    <source>
        <dbReference type="EMBL" id="KAK7048277.1"/>
    </source>
</evidence>
<feature type="region of interest" description="Disordered" evidence="3">
    <location>
        <begin position="260"/>
        <end position="280"/>
    </location>
</feature>